<dbReference type="SUPFAM" id="SSF48464">
    <property type="entry name" value="ENTH/VHS domain"/>
    <property type="match status" value="1"/>
</dbReference>
<evidence type="ECO:0000256" key="2">
    <source>
        <dbReference type="ARBA" id="ARBA00022884"/>
    </source>
</evidence>
<dbReference type="Pfam" id="PF00076">
    <property type="entry name" value="RRM_1"/>
    <property type="match status" value="1"/>
</dbReference>
<name>A0ABR0T1F9_9HYPO</name>
<sequence>MASAVTDLEAGLQAMLNLKPPGVSGSRITSLTSLCVANIQSESVLIQKIYTHFKKAPGTHKLGVLYVVDSVTRKWLEQAKSQGQPINSSAQDGTYAAGVHRVTELMPVLMNDILQTAPEDQKASEHLALQVLRWPVPQYPISPPRVRLRVTIGFNAEKIKKLLDIWEKGQTFPASMIESFKEKVNAPSPPSTFLRPPMSRSLGFRDNLAWLDVNCSPNIICAESTTPPGSPPPGLLASLQNQNKPAAPNGSSILEALANIARQNTTTGPGTQSIPAPAAPYSMPPAIASPINPGLPQPVASSISHIQPQSHQSYPPTSQPVNVPSLPFSLTQMLGQNAPQAAVPSASNPHNPYAAAAPAPGSAGLDPNVQQQIMLIKALADQGVPFDKIPALIQSMTGGTAPGGYPAAQPPAPLPAAQGTFPGGQQPWGPGSALPDPMRDQNYQDGVRSPLDIVADPGRGHQTEAGALRATPLEVDVIVLTMVVVTHPRVVALMIEIAVEATTIANVVRRDVMDKWVEFDPTLPAGHIKVLSRTLFVGGVTCSEAELRSIFSRYGTVQTCIVNKDKRHAFVKMLTRKDAVHAKEAMEDARGLEFPLRTRWGVGFGPRDCSDYSTGVSVIPIHKLTDADRKWMLTAPFGGSGGRAIDAGICVEEPDIEIGAGVSSKAISRRMQTDKGGSNGPKSTRQRDDETSSNRGGSGGWRRRDDENSPIQGVEHRGNENGLQQSMPAFPFGIGTLPNGMPNFPAGFRFPDPNTAGRG</sequence>
<feature type="compositionally biased region" description="Polar residues" evidence="5">
    <location>
        <begin position="238"/>
        <end position="250"/>
    </location>
</feature>
<dbReference type="PANTHER" id="PTHR14089:SF2">
    <property type="entry name" value="PRE-MRNA-SPLICING FACTOR CWC2"/>
    <property type="match status" value="1"/>
</dbReference>
<dbReference type="Gene3D" id="1.25.40.90">
    <property type="match status" value="2"/>
</dbReference>
<dbReference type="InterPro" id="IPR039171">
    <property type="entry name" value="Cwc2/Slt11"/>
</dbReference>
<evidence type="ECO:0000313" key="9">
    <source>
        <dbReference type="Proteomes" id="UP001338125"/>
    </source>
</evidence>
<keyword evidence="9" id="KW-1185">Reference proteome</keyword>
<dbReference type="Gene3D" id="3.30.70.330">
    <property type="match status" value="1"/>
</dbReference>
<accession>A0ABR0T1F9</accession>
<organism evidence="8 9">
    <name type="scientific">Cladobotryum mycophilum</name>
    <dbReference type="NCBI Taxonomy" id="491253"/>
    <lineage>
        <taxon>Eukaryota</taxon>
        <taxon>Fungi</taxon>
        <taxon>Dikarya</taxon>
        <taxon>Ascomycota</taxon>
        <taxon>Pezizomycotina</taxon>
        <taxon>Sordariomycetes</taxon>
        <taxon>Hypocreomycetidae</taxon>
        <taxon>Hypocreales</taxon>
        <taxon>Hypocreaceae</taxon>
        <taxon>Cladobotryum</taxon>
    </lineage>
</organism>
<dbReference type="InterPro" id="IPR000504">
    <property type="entry name" value="RRM_dom"/>
</dbReference>
<feature type="domain" description="RRM" evidence="6">
    <location>
        <begin position="533"/>
        <end position="603"/>
    </location>
</feature>
<dbReference type="InterPro" id="IPR048892">
    <property type="entry name" value="Nrd1_Seb1_dom2"/>
</dbReference>
<dbReference type="PROSITE" id="PS51391">
    <property type="entry name" value="CID"/>
    <property type="match status" value="1"/>
</dbReference>
<dbReference type="SUPFAM" id="SSF54928">
    <property type="entry name" value="RNA-binding domain, RBD"/>
    <property type="match status" value="1"/>
</dbReference>
<dbReference type="EMBL" id="JAVFKD010000001">
    <property type="protein sequence ID" value="KAK5997850.1"/>
    <property type="molecule type" value="Genomic_DNA"/>
</dbReference>
<feature type="region of interest" description="Disordered" evidence="5">
    <location>
        <begin position="224"/>
        <end position="250"/>
    </location>
</feature>
<gene>
    <name evidence="8" type="ORF">PT974_00214</name>
</gene>
<dbReference type="CDD" id="cd16984">
    <property type="entry name" value="CID_Nrd1_like"/>
    <property type="match status" value="1"/>
</dbReference>
<keyword evidence="1" id="KW-0747">Spliceosome</keyword>
<dbReference type="Pfam" id="PF21380">
    <property type="entry name" value="Nrd1-Seb1_dom2"/>
    <property type="match status" value="1"/>
</dbReference>
<feature type="compositionally biased region" description="Polar residues" evidence="5">
    <location>
        <begin position="328"/>
        <end position="339"/>
    </location>
</feature>
<evidence type="ECO:0000256" key="1">
    <source>
        <dbReference type="ARBA" id="ARBA00022728"/>
    </source>
</evidence>
<dbReference type="SMART" id="SM00360">
    <property type="entry name" value="RRM"/>
    <property type="match status" value="1"/>
</dbReference>
<dbReference type="InterPro" id="IPR008942">
    <property type="entry name" value="ENTH_VHS"/>
</dbReference>
<feature type="region of interest" description="Disordered" evidence="5">
    <location>
        <begin position="662"/>
        <end position="759"/>
    </location>
</feature>
<feature type="domain" description="CID" evidence="7">
    <location>
        <begin position="1"/>
        <end position="188"/>
    </location>
</feature>
<proteinExistence type="predicted"/>
<evidence type="ECO:0000259" key="6">
    <source>
        <dbReference type="PROSITE" id="PS50102"/>
    </source>
</evidence>
<evidence type="ECO:0000256" key="3">
    <source>
        <dbReference type="ARBA" id="ARBA00023187"/>
    </source>
</evidence>
<dbReference type="InterPro" id="IPR012677">
    <property type="entry name" value="Nucleotide-bd_a/b_plait_sf"/>
</dbReference>
<evidence type="ECO:0000256" key="5">
    <source>
        <dbReference type="SAM" id="MobiDB-lite"/>
    </source>
</evidence>
<keyword evidence="2 4" id="KW-0694">RNA-binding</keyword>
<dbReference type="PROSITE" id="PS50102">
    <property type="entry name" value="RRM"/>
    <property type="match status" value="1"/>
</dbReference>
<reference evidence="8 9" key="1">
    <citation type="submission" date="2024-01" db="EMBL/GenBank/DDBJ databases">
        <title>Complete genome of Cladobotryum mycophilum ATHUM6906.</title>
        <authorList>
            <person name="Christinaki A.C."/>
            <person name="Myridakis A.I."/>
            <person name="Kouvelis V.N."/>
        </authorList>
    </citation>
    <scope>NUCLEOTIDE SEQUENCE [LARGE SCALE GENOMIC DNA]</scope>
    <source>
        <strain evidence="8 9">ATHUM6906</strain>
    </source>
</reference>
<feature type="compositionally biased region" description="Low complexity" evidence="5">
    <location>
        <begin position="344"/>
        <end position="360"/>
    </location>
</feature>
<feature type="region of interest" description="Disordered" evidence="5">
    <location>
        <begin position="285"/>
        <end position="360"/>
    </location>
</feature>
<dbReference type="InterPro" id="IPR006569">
    <property type="entry name" value="CID_dom"/>
</dbReference>
<keyword evidence="1" id="KW-0507">mRNA processing</keyword>
<feature type="compositionally biased region" description="Low complexity" evidence="5">
    <location>
        <begin position="301"/>
        <end position="316"/>
    </location>
</feature>
<evidence type="ECO:0000313" key="8">
    <source>
        <dbReference type="EMBL" id="KAK5997850.1"/>
    </source>
</evidence>
<comment type="caution">
    <text evidence="8">The sequence shown here is derived from an EMBL/GenBank/DDBJ whole genome shotgun (WGS) entry which is preliminary data.</text>
</comment>
<evidence type="ECO:0000256" key="4">
    <source>
        <dbReference type="PROSITE-ProRule" id="PRU00176"/>
    </source>
</evidence>
<feature type="region of interest" description="Disordered" evidence="5">
    <location>
        <begin position="402"/>
        <end position="445"/>
    </location>
</feature>
<protein>
    <submittedName>
        <fullName evidence="8">Rpb7-binding protein seb1</fullName>
    </submittedName>
</protein>
<keyword evidence="3" id="KW-0508">mRNA splicing</keyword>
<dbReference type="PANTHER" id="PTHR14089">
    <property type="entry name" value="PRE-MRNA-SPLICING FACTOR RBM22"/>
    <property type="match status" value="1"/>
</dbReference>
<evidence type="ECO:0000259" key="7">
    <source>
        <dbReference type="PROSITE" id="PS51391"/>
    </source>
</evidence>
<dbReference type="InterPro" id="IPR035979">
    <property type="entry name" value="RBD_domain_sf"/>
</dbReference>
<dbReference type="SMART" id="SM00582">
    <property type="entry name" value="RPR"/>
    <property type="match status" value="1"/>
</dbReference>
<dbReference type="Proteomes" id="UP001338125">
    <property type="component" value="Unassembled WGS sequence"/>
</dbReference>